<dbReference type="OrthoDB" id="5863171at2759"/>
<evidence type="ECO:0000259" key="2">
    <source>
        <dbReference type="Pfam" id="PF07287"/>
    </source>
</evidence>
<feature type="compositionally biased region" description="Polar residues" evidence="1">
    <location>
        <begin position="498"/>
        <end position="507"/>
    </location>
</feature>
<evidence type="ECO:0000313" key="5">
    <source>
        <dbReference type="Proteomes" id="UP000799757"/>
    </source>
</evidence>
<evidence type="ECO:0000256" key="1">
    <source>
        <dbReference type="SAM" id="MobiDB-lite"/>
    </source>
</evidence>
<dbReference type="Pfam" id="PF07287">
    <property type="entry name" value="AtuA"/>
    <property type="match status" value="1"/>
</dbReference>
<dbReference type="InterPro" id="IPR010839">
    <property type="entry name" value="AtuA_N"/>
</dbReference>
<reference evidence="4" key="1">
    <citation type="journal article" date="2020" name="Stud. Mycol.">
        <title>101 Dothideomycetes genomes: a test case for predicting lifestyles and emergence of pathogens.</title>
        <authorList>
            <person name="Haridas S."/>
            <person name="Albert R."/>
            <person name="Binder M."/>
            <person name="Bloem J."/>
            <person name="Labutti K."/>
            <person name="Salamov A."/>
            <person name="Andreopoulos B."/>
            <person name="Baker S."/>
            <person name="Barry K."/>
            <person name="Bills G."/>
            <person name="Bluhm B."/>
            <person name="Cannon C."/>
            <person name="Castanera R."/>
            <person name="Culley D."/>
            <person name="Daum C."/>
            <person name="Ezra D."/>
            <person name="Gonzalez J."/>
            <person name="Henrissat B."/>
            <person name="Kuo A."/>
            <person name="Liang C."/>
            <person name="Lipzen A."/>
            <person name="Lutzoni F."/>
            <person name="Magnuson J."/>
            <person name="Mondo S."/>
            <person name="Nolan M."/>
            <person name="Ohm R."/>
            <person name="Pangilinan J."/>
            <person name="Park H.-J."/>
            <person name="Ramirez L."/>
            <person name="Alfaro M."/>
            <person name="Sun H."/>
            <person name="Tritt A."/>
            <person name="Yoshinaga Y."/>
            <person name="Zwiers L.-H."/>
            <person name="Turgeon B."/>
            <person name="Goodwin S."/>
            <person name="Spatafora J."/>
            <person name="Crous P."/>
            <person name="Grigoriev I."/>
        </authorList>
    </citation>
    <scope>NUCLEOTIDE SEQUENCE</scope>
    <source>
        <strain evidence="4">CBS 109.77</strain>
    </source>
</reference>
<sequence length="666" mass="72299">MSTTQDALTPVCHIVTPIGMLGYGLNESQTADALLKFTSTKIPTAIILDSGSTDGGPSKLATGEMTQPRSSYVRDLTKLVRLVDRFKVPLIFSSAGGDGSDEHVREMVRVIEEIAEKEGNEHYNLKTIAIFSEMQKPLVLERLQSDAINGCGPTVPALTEGDIESAVKIASQMGPEPFLDAMNATPDFNVIVGGRAYDPSPYVAFAAFASKAALKETGSPQSQQLWGGFTHMGKIMECGGLCATPKSAGVGVTVYSDGTFDITPSDPKARCTPISVSAHTLYEKSRPDVLYGPGGWLDLTASKYEQLGDGRTCRVRGGLFTFSRDAGLPYQVKLEAATVIGYRSMYMGSIKDSILTGQIDTFLESVKQYTKSQCTHIEGTFDLDFHIYGKDQVSALPDHAGEPSEIFLVGEALASSQELASSVVHTAKVATIHGPYPGQKATSGNFAHGVGGKSIFESGPCAKFCMYHLMKLKEGEERLRINDKSEALFSQTVTVIGKGQSTPSMNGSSPTPSPVESVTSPVEKKKETNGVLEKQPEYQKSSPKTLGDVARVLRSKNSGPYEITFDVMFETEGEYRLVKNANILDRAVIAKLLEVREEDLIWSGFFDQALAFKATIPRMWRGKPVSGGSFMENDMHGAQKYLGLFNMKLSEHFIQAWKEEAGMEKK</sequence>
<feature type="domain" description="DUF4387" evidence="3">
    <location>
        <begin position="546"/>
        <end position="647"/>
    </location>
</feature>
<organism evidence="4 5">
    <name type="scientific">Melanomma pulvis-pyrius CBS 109.77</name>
    <dbReference type="NCBI Taxonomy" id="1314802"/>
    <lineage>
        <taxon>Eukaryota</taxon>
        <taxon>Fungi</taxon>
        <taxon>Dikarya</taxon>
        <taxon>Ascomycota</taxon>
        <taxon>Pezizomycotina</taxon>
        <taxon>Dothideomycetes</taxon>
        <taxon>Pleosporomycetidae</taxon>
        <taxon>Pleosporales</taxon>
        <taxon>Melanommataceae</taxon>
        <taxon>Melanomma</taxon>
    </lineage>
</organism>
<name>A0A6A6WZP3_9PLEO</name>
<dbReference type="EMBL" id="MU002158">
    <property type="protein sequence ID" value="KAF2789157.1"/>
    <property type="molecule type" value="Genomic_DNA"/>
</dbReference>
<gene>
    <name evidence="4" type="ORF">K505DRAFT_365859</name>
</gene>
<feature type="domain" description="Acyclic terpene utilisation N-terminal" evidence="2">
    <location>
        <begin position="164"/>
        <end position="440"/>
    </location>
</feature>
<dbReference type="Proteomes" id="UP000799757">
    <property type="component" value="Unassembled WGS sequence"/>
</dbReference>
<feature type="region of interest" description="Disordered" evidence="1">
    <location>
        <begin position="498"/>
        <end position="544"/>
    </location>
</feature>
<proteinExistence type="predicted"/>
<keyword evidence="5" id="KW-1185">Reference proteome</keyword>
<protein>
    <recommendedName>
        <fullName evidence="6">DUF1446-domain-containing protein</fullName>
    </recommendedName>
</protein>
<feature type="compositionally biased region" description="Low complexity" evidence="1">
    <location>
        <begin position="508"/>
        <end position="521"/>
    </location>
</feature>
<accession>A0A6A6WZP3</accession>
<dbReference type="InterPro" id="IPR025496">
    <property type="entry name" value="DUF4387"/>
</dbReference>
<evidence type="ECO:0000259" key="3">
    <source>
        <dbReference type="Pfam" id="PF14330"/>
    </source>
</evidence>
<evidence type="ECO:0008006" key="6">
    <source>
        <dbReference type="Google" id="ProtNLM"/>
    </source>
</evidence>
<dbReference type="AlphaFoldDB" id="A0A6A6WZP3"/>
<evidence type="ECO:0000313" key="4">
    <source>
        <dbReference type="EMBL" id="KAF2789157.1"/>
    </source>
</evidence>
<dbReference type="Pfam" id="PF14330">
    <property type="entry name" value="DUF4387"/>
    <property type="match status" value="1"/>
</dbReference>